<name>A0A8C3JEG0_9CHAR</name>
<feature type="transmembrane region" description="Helical" evidence="2">
    <location>
        <begin position="97"/>
        <end position="117"/>
    </location>
</feature>
<feature type="compositionally biased region" description="Low complexity" evidence="1">
    <location>
        <begin position="547"/>
        <end position="571"/>
    </location>
</feature>
<dbReference type="Pfam" id="PF01391">
    <property type="entry name" value="Collagen"/>
    <property type="match status" value="2"/>
</dbReference>
<feature type="compositionally biased region" description="Low complexity" evidence="1">
    <location>
        <begin position="528"/>
        <end position="538"/>
    </location>
</feature>
<reference evidence="3" key="1">
    <citation type="submission" date="2025-08" db="UniProtKB">
        <authorList>
            <consortium name="Ensembl"/>
        </authorList>
    </citation>
    <scope>IDENTIFICATION</scope>
</reference>
<keyword evidence="2" id="KW-0472">Membrane</keyword>
<dbReference type="PANTHER" id="PTHR39082:SF1">
    <property type="entry name" value="SCAVENGER RECEPTOR CLASS A MEMBER 3"/>
    <property type="match status" value="1"/>
</dbReference>
<dbReference type="Ensembl" id="ENSCPGT00000006008.1">
    <property type="protein sequence ID" value="ENSCPGP00000005449.1"/>
    <property type="gene ID" value="ENSCPGG00000003930.1"/>
</dbReference>
<protein>
    <submittedName>
        <fullName evidence="3">Scavenger receptor class A member 3</fullName>
    </submittedName>
</protein>
<keyword evidence="4" id="KW-1185">Reference proteome</keyword>
<feature type="region of interest" description="Disordered" evidence="1">
    <location>
        <begin position="499"/>
        <end position="642"/>
    </location>
</feature>
<evidence type="ECO:0000313" key="3">
    <source>
        <dbReference type="Ensembl" id="ENSCPGP00000005449.1"/>
    </source>
</evidence>
<dbReference type="InterPro" id="IPR052376">
    <property type="entry name" value="Oxidative_Scav/Glycosyltrans"/>
</dbReference>
<feature type="region of interest" description="Disordered" evidence="1">
    <location>
        <begin position="37"/>
        <end position="65"/>
    </location>
</feature>
<evidence type="ECO:0000256" key="2">
    <source>
        <dbReference type="SAM" id="Phobius"/>
    </source>
</evidence>
<reference evidence="3" key="2">
    <citation type="submission" date="2025-09" db="UniProtKB">
        <authorList>
            <consortium name="Ensembl"/>
        </authorList>
    </citation>
    <scope>IDENTIFICATION</scope>
</reference>
<keyword evidence="2" id="KW-0812">Transmembrane</keyword>
<keyword evidence="2" id="KW-1133">Transmembrane helix</keyword>
<evidence type="ECO:0000256" key="1">
    <source>
        <dbReference type="SAM" id="MobiDB-lite"/>
    </source>
</evidence>
<dbReference type="PANTHER" id="PTHR39082">
    <property type="entry name" value="PHOSPHOLIPASE C-BETA-2-RELATED"/>
    <property type="match status" value="1"/>
</dbReference>
<dbReference type="InterPro" id="IPR008160">
    <property type="entry name" value="Collagen"/>
</dbReference>
<feature type="compositionally biased region" description="Pro residues" evidence="1">
    <location>
        <begin position="582"/>
        <end position="601"/>
    </location>
</feature>
<organism evidence="3 4">
    <name type="scientific">Calidris pygmaea</name>
    <name type="common">Spoon-billed sandpiper</name>
    <dbReference type="NCBI Taxonomy" id="425635"/>
    <lineage>
        <taxon>Eukaryota</taxon>
        <taxon>Metazoa</taxon>
        <taxon>Chordata</taxon>
        <taxon>Craniata</taxon>
        <taxon>Vertebrata</taxon>
        <taxon>Euteleostomi</taxon>
        <taxon>Archelosauria</taxon>
        <taxon>Archosauria</taxon>
        <taxon>Dinosauria</taxon>
        <taxon>Saurischia</taxon>
        <taxon>Theropoda</taxon>
        <taxon>Coelurosauria</taxon>
        <taxon>Aves</taxon>
        <taxon>Neognathae</taxon>
        <taxon>Neoaves</taxon>
        <taxon>Charadriiformes</taxon>
        <taxon>Scolopacidae</taxon>
        <taxon>Calidris</taxon>
    </lineage>
</organism>
<dbReference type="AlphaFoldDB" id="A0A8C3JEG0"/>
<feature type="compositionally biased region" description="Pro residues" evidence="1">
    <location>
        <begin position="631"/>
        <end position="642"/>
    </location>
</feature>
<proteinExistence type="predicted"/>
<sequence length="642" mass="69438">MGVQDEDLGWGSRIGAGERRHLRSLLCFQKRNQREERKRRCRPSATDPAVRTWGHRPPGGGQGVRRGLILPSLPSGRARTNCSQCQKNLSLQTAVKVLYVFSILLIVAVTVLAALVFKKVDSISNDISSAQTYYEKKIVSIQEDLQGLDEKTSGNCSLCHETGQLGQELTRLQGELEEIQKMLLVQEILLDRTSQAHNLLSSTSNKITSEVDNCSFSIRQVNESLGQFLAQVGGWQVVTSQLDSSLKGLAQERYDVRAAMQQMNFTLGQTSDWIQVIQRKTDEETLMLQKIVTEWQNYTRLFGGLRATSSKTSELVKSIQGSVSTAVRQVAQNSENMHDLVLQVMGLQLQLDNISSFLDDHEENMNDLRYHHRYTQNRTAERFETLEGRMSSHEIEISTIFANINATDSHVHSMLRYLDDVRLSCTLGFHTHAEELYYLNKSLSLVQGTTDLLRERYSLLSARLDFDIRNLSMVMEEMKVVDVRHGEMLKNITILRGVPGLPGPRGLKGDVGVKGPPGSQGEKGDAGNLGSPGPKGSLGPPGPPGPQGERGPLGLKGFPGLKGAKGSFGQSGSRGQGGPKGDPGPPGPVGGPGPVGPPGPQGKPGLPGTPGAVGQAGPTGPKGDPGLRGPPGLPGPPGPPGQ</sequence>
<evidence type="ECO:0000313" key="4">
    <source>
        <dbReference type="Proteomes" id="UP000694419"/>
    </source>
</evidence>
<accession>A0A8C3JEG0</accession>
<dbReference type="Proteomes" id="UP000694419">
    <property type="component" value="Unplaced"/>
</dbReference>
<feature type="compositionally biased region" description="Gly residues" evidence="1">
    <location>
        <begin position="572"/>
        <end position="581"/>
    </location>
</feature>